<reference evidence="14 15" key="1">
    <citation type="submission" date="2024-11" db="EMBL/GenBank/DDBJ databases">
        <title>First Report of Moraxella oculi in Brazil in an Infectious Bovine Keratoconjunctivitis Outbreak.</title>
        <authorList>
            <person name="Carvalho C.V."/>
            <person name="Domingues R."/>
            <person name="Coutinho C."/>
            <person name="Honorio N.T.B.S."/>
            <person name="Faza D.R.L.R."/>
            <person name="Carvalho W.A."/>
            <person name="Machado A.B.F."/>
            <person name="Martins M.F."/>
            <person name="Gaspar E.B."/>
        </authorList>
    </citation>
    <scope>NUCLEOTIDE SEQUENCE [LARGE SCALE GENOMIC DNA]</scope>
    <source>
        <strain evidence="14 15">2117LE</strain>
    </source>
</reference>
<evidence type="ECO:0000313" key="15">
    <source>
        <dbReference type="Proteomes" id="UP001624684"/>
    </source>
</evidence>
<dbReference type="GO" id="GO:0004817">
    <property type="term" value="F:cysteine-tRNA ligase activity"/>
    <property type="evidence" value="ECO:0007669"/>
    <property type="project" value="UniProtKB-EC"/>
</dbReference>
<keyword evidence="10 12" id="KW-0648">Protein biosynthesis</keyword>
<evidence type="ECO:0000256" key="2">
    <source>
        <dbReference type="ARBA" id="ARBA00005594"/>
    </source>
</evidence>
<keyword evidence="4 12" id="KW-0963">Cytoplasm</keyword>
<evidence type="ECO:0000256" key="1">
    <source>
        <dbReference type="ARBA" id="ARBA00004496"/>
    </source>
</evidence>
<dbReference type="Pfam" id="PF23493">
    <property type="entry name" value="CysS_C"/>
    <property type="match status" value="1"/>
</dbReference>
<keyword evidence="15" id="KW-1185">Reference proteome</keyword>
<organism evidence="14 15">
    <name type="scientific">Moraxella oculi</name>
    <dbReference type="NCBI Taxonomy" id="2940516"/>
    <lineage>
        <taxon>Bacteria</taxon>
        <taxon>Pseudomonadati</taxon>
        <taxon>Pseudomonadota</taxon>
        <taxon>Gammaproteobacteria</taxon>
        <taxon>Moraxellales</taxon>
        <taxon>Moraxellaceae</taxon>
        <taxon>Moraxella</taxon>
    </lineage>
</organism>
<keyword evidence="8 12" id="KW-0862">Zinc</keyword>
<evidence type="ECO:0000256" key="6">
    <source>
        <dbReference type="ARBA" id="ARBA00022723"/>
    </source>
</evidence>
<evidence type="ECO:0000256" key="3">
    <source>
        <dbReference type="ARBA" id="ARBA00011245"/>
    </source>
</evidence>
<comment type="cofactor">
    <cofactor evidence="12">
        <name>Zn(2+)</name>
        <dbReference type="ChEBI" id="CHEBI:29105"/>
    </cofactor>
    <text evidence="12">Binds 1 zinc ion per subunit.</text>
</comment>
<feature type="binding site" evidence="12">
    <location>
        <position position="277"/>
    </location>
    <ligand>
        <name>ATP</name>
        <dbReference type="ChEBI" id="CHEBI:30616"/>
    </ligand>
</feature>
<evidence type="ECO:0000256" key="4">
    <source>
        <dbReference type="ARBA" id="ARBA00022490"/>
    </source>
</evidence>
<keyword evidence="9 12" id="KW-0067">ATP-binding</keyword>
<feature type="binding site" evidence="12">
    <location>
        <position position="242"/>
    </location>
    <ligand>
        <name>Zn(2+)</name>
        <dbReference type="ChEBI" id="CHEBI:29105"/>
    </ligand>
</feature>
<gene>
    <name evidence="12 14" type="primary">cysS</name>
    <name evidence="14" type="ORF">ACJHVH_07790</name>
</gene>
<dbReference type="RefSeq" id="WP_407069411.1">
    <property type="nucleotide sequence ID" value="NZ_JBJJXE010000014.1"/>
</dbReference>
<dbReference type="InterPro" id="IPR015803">
    <property type="entry name" value="Cys-tRNA-ligase"/>
</dbReference>
<proteinExistence type="inferred from homology"/>
<dbReference type="Pfam" id="PF09190">
    <property type="entry name" value="DALR_2"/>
    <property type="match status" value="1"/>
</dbReference>
<comment type="caution">
    <text evidence="14">The sequence shown here is derived from an EMBL/GenBank/DDBJ whole genome shotgun (WGS) entry which is preliminary data.</text>
</comment>
<feature type="binding site" evidence="12">
    <location>
        <position position="37"/>
    </location>
    <ligand>
        <name>Zn(2+)</name>
        <dbReference type="ChEBI" id="CHEBI:29105"/>
    </ligand>
</feature>
<comment type="similarity">
    <text evidence="2 12">Belongs to the class-I aminoacyl-tRNA synthetase family.</text>
</comment>
<dbReference type="InterPro" id="IPR056411">
    <property type="entry name" value="CysS_C"/>
</dbReference>
<dbReference type="Gene3D" id="1.20.120.1910">
    <property type="entry name" value="Cysteine-tRNA ligase, C-terminal anti-codon recognition domain"/>
    <property type="match status" value="1"/>
</dbReference>
<dbReference type="InterPro" id="IPR009080">
    <property type="entry name" value="tRNAsynth_Ia_anticodon-bd"/>
</dbReference>
<dbReference type="SMART" id="SM00840">
    <property type="entry name" value="DALR_2"/>
    <property type="match status" value="1"/>
</dbReference>
<keyword evidence="7 12" id="KW-0547">Nucleotide-binding</keyword>
<dbReference type="CDD" id="cd00672">
    <property type="entry name" value="CysRS_core"/>
    <property type="match status" value="1"/>
</dbReference>
<evidence type="ECO:0000256" key="11">
    <source>
        <dbReference type="ARBA" id="ARBA00023146"/>
    </source>
</evidence>
<evidence type="ECO:0000256" key="7">
    <source>
        <dbReference type="ARBA" id="ARBA00022741"/>
    </source>
</evidence>
<dbReference type="SUPFAM" id="SSF47323">
    <property type="entry name" value="Anticodon-binding domain of a subclass of class I aminoacyl-tRNA synthetases"/>
    <property type="match status" value="1"/>
</dbReference>
<dbReference type="InterPro" id="IPR015273">
    <property type="entry name" value="Cys-tRNA-synt_Ia_DALR"/>
</dbReference>
<comment type="catalytic activity">
    <reaction evidence="12">
        <text>tRNA(Cys) + L-cysteine + ATP = L-cysteinyl-tRNA(Cys) + AMP + diphosphate</text>
        <dbReference type="Rhea" id="RHEA:17773"/>
        <dbReference type="Rhea" id="RHEA-COMP:9661"/>
        <dbReference type="Rhea" id="RHEA-COMP:9679"/>
        <dbReference type="ChEBI" id="CHEBI:30616"/>
        <dbReference type="ChEBI" id="CHEBI:33019"/>
        <dbReference type="ChEBI" id="CHEBI:35235"/>
        <dbReference type="ChEBI" id="CHEBI:78442"/>
        <dbReference type="ChEBI" id="CHEBI:78517"/>
        <dbReference type="ChEBI" id="CHEBI:456215"/>
        <dbReference type="EC" id="6.1.1.16"/>
    </reaction>
</comment>
<evidence type="ECO:0000256" key="10">
    <source>
        <dbReference type="ARBA" id="ARBA00022917"/>
    </source>
</evidence>
<keyword evidence="5 12" id="KW-0436">Ligase</keyword>
<dbReference type="Proteomes" id="UP001624684">
    <property type="component" value="Unassembled WGS sequence"/>
</dbReference>
<comment type="subcellular location">
    <subcellularLocation>
        <location evidence="1 12">Cytoplasm</location>
    </subcellularLocation>
</comment>
<dbReference type="SUPFAM" id="SSF52374">
    <property type="entry name" value="Nucleotidylyl transferase"/>
    <property type="match status" value="1"/>
</dbReference>
<dbReference type="InterPro" id="IPR014729">
    <property type="entry name" value="Rossmann-like_a/b/a_fold"/>
</dbReference>
<dbReference type="InterPro" id="IPR024909">
    <property type="entry name" value="Cys-tRNA/MSH_ligase"/>
</dbReference>
<feature type="binding site" evidence="12">
    <location>
        <position position="246"/>
    </location>
    <ligand>
        <name>Zn(2+)</name>
        <dbReference type="ChEBI" id="CHEBI:29105"/>
    </ligand>
</feature>
<dbReference type="Gene3D" id="3.40.50.620">
    <property type="entry name" value="HUPs"/>
    <property type="match status" value="1"/>
</dbReference>
<dbReference type="CDD" id="cd07963">
    <property type="entry name" value="Anticodon_Ia_Cys"/>
    <property type="match status" value="1"/>
</dbReference>
<evidence type="ECO:0000256" key="8">
    <source>
        <dbReference type="ARBA" id="ARBA00022833"/>
    </source>
</evidence>
<dbReference type="EC" id="6.1.1.16" evidence="12"/>
<evidence type="ECO:0000256" key="9">
    <source>
        <dbReference type="ARBA" id="ARBA00022840"/>
    </source>
</evidence>
<feature type="binding site" evidence="12">
    <location>
        <position position="217"/>
    </location>
    <ligand>
        <name>Zn(2+)</name>
        <dbReference type="ChEBI" id="CHEBI:29105"/>
    </ligand>
</feature>
<dbReference type="InterPro" id="IPR032678">
    <property type="entry name" value="tRNA-synt_1_cat_dom"/>
</dbReference>
<feature type="short sequence motif" description="'HIGH' region" evidence="12">
    <location>
        <begin position="39"/>
        <end position="49"/>
    </location>
</feature>
<sequence>MSMFANHQNNLTMYDTLTASKRQFIPIKTGEVGMYVCGMTVYDHCHIGHARVMVAFDVIYRHLSSLGFVVNYVRNITDIDDKIINRANENGESIGELTTRFIAAMHEDADRLGCLRPNIEPKATEHIDDMQRIIAKLMDTNHAYTKGGDVYYAVDSFKDYGKLSKRNLEEMRAGNRVHVADDKSNPFDFVLWKRAKVGEPAWESPWGSGRPGWHIECSAMSGRCLGETFDIHGGGHDLQFPHHENEIAQSEACTGKTYANHWLHVGFINVDGEKMSKSLGNFSTIKEVLAKFHGETVRFFILSSHYRSQVNFSDGALNDSHVAISRLYHALKSAESVGEIVVDHDIVTMAFAQPYADDFVNAMNDDFNTPKAVSVLFAVAGEINKAMKVGDDLGVMQYGTLLKTLASNLGLLMVSASEFLQASLDDEALTAEAIEALIAKRAQAKASKDFARADEIRHELKQQGVELEDSRAGTTWRRI</sequence>
<evidence type="ECO:0000256" key="12">
    <source>
        <dbReference type="HAMAP-Rule" id="MF_00041"/>
    </source>
</evidence>
<protein>
    <recommendedName>
        <fullName evidence="12">Cysteine--tRNA ligase</fullName>
        <ecNumber evidence="12">6.1.1.16</ecNumber>
    </recommendedName>
    <alternativeName>
        <fullName evidence="12">Cysteinyl-tRNA synthetase</fullName>
        <shortName evidence="12">CysRS</shortName>
    </alternativeName>
</protein>
<dbReference type="PANTHER" id="PTHR10890">
    <property type="entry name" value="CYSTEINYL-TRNA SYNTHETASE"/>
    <property type="match status" value="1"/>
</dbReference>
<name>A0ABW8U6Z5_9GAMM</name>
<keyword evidence="6 12" id="KW-0479">Metal-binding</keyword>
<feature type="short sequence motif" description="'KMSKS' region" evidence="12">
    <location>
        <begin position="274"/>
        <end position="278"/>
    </location>
</feature>
<comment type="subunit">
    <text evidence="3 12">Monomer.</text>
</comment>
<dbReference type="PANTHER" id="PTHR10890:SF3">
    <property type="entry name" value="CYSTEINE--TRNA LIGASE, CYTOPLASMIC"/>
    <property type="match status" value="1"/>
</dbReference>
<dbReference type="NCBIfam" id="TIGR00435">
    <property type="entry name" value="cysS"/>
    <property type="match status" value="1"/>
</dbReference>
<dbReference type="HAMAP" id="MF_00041">
    <property type="entry name" value="Cys_tRNA_synth"/>
    <property type="match status" value="1"/>
</dbReference>
<feature type="domain" description="Cysteinyl-tRNA synthetase class Ia DALR" evidence="13">
    <location>
        <begin position="358"/>
        <end position="420"/>
    </location>
</feature>
<accession>A0ABW8U6Z5</accession>
<dbReference type="PRINTS" id="PR00983">
    <property type="entry name" value="TRNASYNTHCYS"/>
</dbReference>
<keyword evidence="11 12" id="KW-0030">Aminoacyl-tRNA synthetase</keyword>
<dbReference type="Pfam" id="PF01406">
    <property type="entry name" value="tRNA-synt_1e"/>
    <property type="match status" value="1"/>
</dbReference>
<evidence type="ECO:0000256" key="5">
    <source>
        <dbReference type="ARBA" id="ARBA00022598"/>
    </source>
</evidence>
<dbReference type="EMBL" id="JBJJXE010000014">
    <property type="protein sequence ID" value="MFL1732888.1"/>
    <property type="molecule type" value="Genomic_DNA"/>
</dbReference>
<evidence type="ECO:0000313" key="14">
    <source>
        <dbReference type="EMBL" id="MFL1732888.1"/>
    </source>
</evidence>
<evidence type="ECO:0000259" key="13">
    <source>
        <dbReference type="SMART" id="SM00840"/>
    </source>
</evidence>